<name>A0A1G2SD66_9BACT</name>
<organism evidence="2 3">
    <name type="scientific">Candidatus Yonathbacteria bacterium RIFCSPLOWO2_01_FULL_47_33b</name>
    <dbReference type="NCBI Taxonomy" id="1802727"/>
    <lineage>
        <taxon>Bacteria</taxon>
        <taxon>Candidatus Yonathiibacteriota</taxon>
    </lineage>
</organism>
<reference evidence="2 3" key="1">
    <citation type="journal article" date="2016" name="Nat. Commun.">
        <title>Thousands of microbial genomes shed light on interconnected biogeochemical processes in an aquifer system.</title>
        <authorList>
            <person name="Anantharaman K."/>
            <person name="Brown C.T."/>
            <person name="Hug L.A."/>
            <person name="Sharon I."/>
            <person name="Castelle C.J."/>
            <person name="Probst A.J."/>
            <person name="Thomas B.C."/>
            <person name="Singh A."/>
            <person name="Wilkins M.J."/>
            <person name="Karaoz U."/>
            <person name="Brodie E.L."/>
            <person name="Williams K.H."/>
            <person name="Hubbard S.S."/>
            <person name="Banfield J.F."/>
        </authorList>
    </citation>
    <scope>NUCLEOTIDE SEQUENCE [LARGE SCALE GENOMIC DNA]</scope>
</reference>
<dbReference type="AlphaFoldDB" id="A0A1G2SD66"/>
<dbReference type="EMBL" id="MHUW01000021">
    <property type="protein sequence ID" value="OHA82993.1"/>
    <property type="molecule type" value="Genomic_DNA"/>
</dbReference>
<sequence>MKKAVHKNVTIDDLAAMVAKGFNSVEERFVGLEKSIDKRFNKVEKEIGEVKEKLEKVEENLNTTRMDVLGIGDKFVSKHEFSQHLVRFSLLEQKVKTRR</sequence>
<proteinExistence type="predicted"/>
<comment type="caution">
    <text evidence="2">The sequence shown here is derived from an EMBL/GenBank/DDBJ whole genome shotgun (WGS) entry which is preliminary data.</text>
</comment>
<accession>A0A1G2SD66</accession>
<protein>
    <submittedName>
        <fullName evidence="2">Uncharacterized protein</fullName>
    </submittedName>
</protein>
<dbReference type="Gene3D" id="3.90.20.10">
    <property type="match status" value="1"/>
</dbReference>
<evidence type="ECO:0000256" key="1">
    <source>
        <dbReference type="SAM" id="Coils"/>
    </source>
</evidence>
<feature type="coiled-coil region" evidence="1">
    <location>
        <begin position="40"/>
        <end position="67"/>
    </location>
</feature>
<dbReference type="STRING" id="1802727.A2937_02190"/>
<keyword evidence="1" id="KW-0175">Coiled coil</keyword>
<gene>
    <name evidence="2" type="ORF">A2937_02190</name>
</gene>
<dbReference type="Proteomes" id="UP000177987">
    <property type="component" value="Unassembled WGS sequence"/>
</dbReference>
<evidence type="ECO:0000313" key="3">
    <source>
        <dbReference type="Proteomes" id="UP000177987"/>
    </source>
</evidence>
<evidence type="ECO:0000313" key="2">
    <source>
        <dbReference type="EMBL" id="OHA82993.1"/>
    </source>
</evidence>